<dbReference type="InterPro" id="IPR006314">
    <property type="entry name" value="Dyp_peroxidase"/>
</dbReference>
<evidence type="ECO:0000256" key="4">
    <source>
        <dbReference type="ARBA" id="ARBA00022723"/>
    </source>
</evidence>
<evidence type="ECO:0000256" key="2">
    <source>
        <dbReference type="ARBA" id="ARBA00022559"/>
    </source>
</evidence>
<dbReference type="PANTHER" id="PTHR30521:SF4">
    <property type="entry name" value="DEFERROCHELATASE"/>
    <property type="match status" value="1"/>
</dbReference>
<keyword evidence="3 13" id="KW-0349">Heme</keyword>
<dbReference type="NCBIfam" id="TIGR01412">
    <property type="entry name" value="tat_substr_1"/>
    <property type="match status" value="1"/>
</dbReference>
<dbReference type="InterPro" id="IPR048328">
    <property type="entry name" value="Dyp_perox_C"/>
</dbReference>
<evidence type="ECO:0000256" key="6">
    <source>
        <dbReference type="ARBA" id="ARBA00023002"/>
    </source>
</evidence>
<name>A0ABW4T9T7_9ACTN</name>
<dbReference type="RefSeq" id="WP_379580885.1">
    <property type="nucleotide sequence ID" value="NZ_JBHUFV010000075.1"/>
</dbReference>
<dbReference type="Pfam" id="PF04261">
    <property type="entry name" value="Dyp_perox_N"/>
    <property type="match status" value="1"/>
</dbReference>
<comment type="similarity">
    <text evidence="9 13">Belongs to the DyP-type peroxidase family.</text>
</comment>
<comment type="caution">
    <text evidence="16">The sequence shown here is derived from an EMBL/GenBank/DDBJ whole genome shotgun (WGS) entry which is preliminary data.</text>
</comment>
<accession>A0ABW4T9T7</accession>
<evidence type="ECO:0000256" key="11">
    <source>
        <dbReference type="ARBA" id="ARBA00033775"/>
    </source>
</evidence>
<feature type="domain" description="Dyp-type peroxidase N-terminal" evidence="14">
    <location>
        <begin position="51"/>
        <end position="201"/>
    </location>
</feature>
<evidence type="ECO:0000313" key="17">
    <source>
        <dbReference type="Proteomes" id="UP001597368"/>
    </source>
</evidence>
<evidence type="ECO:0000256" key="3">
    <source>
        <dbReference type="ARBA" id="ARBA00022617"/>
    </source>
</evidence>
<proteinExistence type="inferred from homology"/>
<evidence type="ECO:0000256" key="5">
    <source>
        <dbReference type="ARBA" id="ARBA00022729"/>
    </source>
</evidence>
<protein>
    <recommendedName>
        <fullName evidence="10 13">Deferrochelatase</fullName>
        <ecNumber evidence="13">1.11.1.-</ecNumber>
    </recommendedName>
    <alternativeName>
        <fullName evidence="11 13">Peroxidase EfeB</fullName>
    </alternativeName>
</protein>
<sequence length="399" mass="42098">MVTRRKLLTGAGLVAGAGVAGGAVYGVVRQADPAPASAAGHAPIPFHGAHQAGIATPVQDRLHFAAFDLTNPTRGRVVALLRLWTAAAERMTAGMQVGGGALGAPLAPPDDTGEALGLPASRLTLTIGFGASFFDRLGLERPAALKALPHFPGDKLDPARSDGDLCVQACADDPQVAVHAVRNLVRLGFGTAGVRWSQLGFGKTSSTTPEEQTPRNLMGFKDGTNNIPGADAKLLDQHVWIGSEGPKALAGGTYLVARRIRMHIETWDRTSLKEQEDIFGRTKGEGAAYGRTREHDPVDLARLPADSHVRLANPGSLGGVRILRRGYSFTDGSDGLGRLDAGLFFLAYQRDPETGFIPIQRALAKTDPLNEYIQHVGSGLWVCPPGVAQGGFWGQGLFS</sequence>
<evidence type="ECO:0000256" key="1">
    <source>
        <dbReference type="ARBA" id="ARBA00004196"/>
    </source>
</evidence>
<keyword evidence="2 13" id="KW-0575">Peroxidase</keyword>
<dbReference type="InterPro" id="IPR048327">
    <property type="entry name" value="Dyp_perox_N"/>
</dbReference>
<feature type="domain" description="Dyp-type peroxidase C-terminal" evidence="15">
    <location>
        <begin position="213"/>
        <end position="387"/>
    </location>
</feature>
<evidence type="ECO:0000256" key="12">
    <source>
        <dbReference type="ARBA" id="ARBA00048856"/>
    </source>
</evidence>
<dbReference type="NCBIfam" id="TIGR01413">
    <property type="entry name" value="Dyp_perox_fam"/>
    <property type="match status" value="1"/>
</dbReference>
<dbReference type="Proteomes" id="UP001597368">
    <property type="component" value="Unassembled WGS sequence"/>
</dbReference>
<keyword evidence="4 13" id="KW-0479">Metal-binding</keyword>
<keyword evidence="6 13" id="KW-0560">Oxidoreductase</keyword>
<organism evidence="16 17">
    <name type="scientific">Nonomuraea mangrovi</name>
    <dbReference type="NCBI Taxonomy" id="2316207"/>
    <lineage>
        <taxon>Bacteria</taxon>
        <taxon>Bacillati</taxon>
        <taxon>Actinomycetota</taxon>
        <taxon>Actinomycetes</taxon>
        <taxon>Streptosporangiales</taxon>
        <taxon>Streptosporangiaceae</taxon>
        <taxon>Nonomuraea</taxon>
    </lineage>
</organism>
<comment type="cofactor">
    <cofactor evidence="13">
        <name>heme b</name>
        <dbReference type="ChEBI" id="CHEBI:60344"/>
    </cofactor>
    <text evidence="13">Binds 1 heme b (iron(II)-protoporphyrin IX) group non-covalently per subunit.</text>
</comment>
<dbReference type="PROSITE" id="PS51318">
    <property type="entry name" value="TAT"/>
    <property type="match status" value="1"/>
</dbReference>
<evidence type="ECO:0000259" key="14">
    <source>
        <dbReference type="Pfam" id="PF04261"/>
    </source>
</evidence>
<keyword evidence="17" id="KW-1185">Reference proteome</keyword>
<evidence type="ECO:0000256" key="8">
    <source>
        <dbReference type="ARBA" id="ARBA00023239"/>
    </source>
</evidence>
<evidence type="ECO:0000256" key="13">
    <source>
        <dbReference type="RuleBase" id="RU365017"/>
    </source>
</evidence>
<evidence type="ECO:0000256" key="7">
    <source>
        <dbReference type="ARBA" id="ARBA00023004"/>
    </source>
</evidence>
<evidence type="ECO:0000256" key="9">
    <source>
        <dbReference type="ARBA" id="ARBA00025737"/>
    </source>
</evidence>
<keyword evidence="7 13" id="KW-0408">Iron</keyword>
<dbReference type="EC" id="1.11.1.-" evidence="13"/>
<evidence type="ECO:0000259" key="15">
    <source>
        <dbReference type="Pfam" id="PF20628"/>
    </source>
</evidence>
<comment type="catalytic activity">
    <reaction evidence="12">
        <text>heme b + 2 H(+) = protoporphyrin IX + Fe(2+)</text>
        <dbReference type="Rhea" id="RHEA:22584"/>
        <dbReference type="ChEBI" id="CHEBI:15378"/>
        <dbReference type="ChEBI" id="CHEBI:29033"/>
        <dbReference type="ChEBI" id="CHEBI:57306"/>
        <dbReference type="ChEBI" id="CHEBI:60344"/>
        <dbReference type="EC" id="4.98.1.1"/>
    </reaction>
    <physiologicalReaction direction="left-to-right" evidence="12">
        <dbReference type="Rhea" id="RHEA:22585"/>
    </physiologicalReaction>
</comment>
<comment type="function">
    <text evidence="13">Involved in the recovery of exogenous heme iron. Extracts iron from heme while preserving the protoporphyrin ring intact.</text>
</comment>
<evidence type="ECO:0000256" key="10">
    <source>
        <dbReference type="ARBA" id="ARBA00033771"/>
    </source>
</evidence>
<dbReference type="InterPro" id="IPR006311">
    <property type="entry name" value="TAT_signal"/>
</dbReference>
<dbReference type="EMBL" id="JBHUFV010000075">
    <property type="protein sequence ID" value="MFD1938792.1"/>
    <property type="molecule type" value="Genomic_DNA"/>
</dbReference>
<dbReference type="InterPro" id="IPR006313">
    <property type="entry name" value="EfeB/EfeN"/>
</dbReference>
<dbReference type="SUPFAM" id="SSF54909">
    <property type="entry name" value="Dimeric alpha+beta barrel"/>
    <property type="match status" value="1"/>
</dbReference>
<comment type="subcellular location">
    <subcellularLocation>
        <location evidence="1">Cell envelope</location>
    </subcellularLocation>
</comment>
<dbReference type="PROSITE" id="PS51404">
    <property type="entry name" value="DYP_PEROXIDASE"/>
    <property type="match status" value="1"/>
</dbReference>
<dbReference type="Pfam" id="PF20628">
    <property type="entry name" value="Dyp_perox_C"/>
    <property type="match status" value="1"/>
</dbReference>
<dbReference type="PANTHER" id="PTHR30521">
    <property type="entry name" value="DEFERROCHELATASE/PEROXIDASE"/>
    <property type="match status" value="1"/>
</dbReference>
<keyword evidence="5" id="KW-0732">Signal</keyword>
<reference evidence="17" key="1">
    <citation type="journal article" date="2019" name="Int. J. Syst. Evol. Microbiol.">
        <title>The Global Catalogue of Microorganisms (GCM) 10K type strain sequencing project: providing services to taxonomists for standard genome sequencing and annotation.</title>
        <authorList>
            <consortium name="The Broad Institute Genomics Platform"/>
            <consortium name="The Broad Institute Genome Sequencing Center for Infectious Disease"/>
            <person name="Wu L."/>
            <person name="Ma J."/>
        </authorList>
    </citation>
    <scope>NUCLEOTIDE SEQUENCE [LARGE SCALE GENOMIC DNA]</scope>
    <source>
        <strain evidence="17">ICMP 6774ER</strain>
    </source>
</reference>
<dbReference type="InterPro" id="IPR011008">
    <property type="entry name" value="Dimeric_a/b-barrel"/>
</dbReference>
<gene>
    <name evidence="16" type="primary">efeB</name>
    <name evidence="16" type="ORF">ACFSKW_45770</name>
</gene>
<keyword evidence="8" id="KW-0456">Lyase</keyword>
<evidence type="ECO:0000313" key="16">
    <source>
        <dbReference type="EMBL" id="MFD1938792.1"/>
    </source>
</evidence>